<proteinExistence type="predicted"/>
<protein>
    <submittedName>
        <fullName evidence="1">Uncharacterized protein</fullName>
    </submittedName>
</protein>
<gene>
    <name evidence="1" type="ORF">PGT21_023264</name>
</gene>
<comment type="caution">
    <text evidence="1">The sequence shown here is derived from an EMBL/GenBank/DDBJ whole genome shotgun (WGS) entry which is preliminary data.</text>
</comment>
<sequence>MPPNSEGLQQFAEEDVSLVRRIGKLMCHRLADTDHTPPSRTKPCHLAENISLPSWYGRYQLDDEDSSRSAETVLSQFAEKEIRWTTPDGVIKLGAATPKNYRHGLWRRFIVTILTKLSGSVIPSK</sequence>
<dbReference type="EMBL" id="VSWC01000118">
    <property type="protein sequence ID" value="KAA1084284.1"/>
    <property type="molecule type" value="Genomic_DNA"/>
</dbReference>
<dbReference type="OrthoDB" id="10278993at2759"/>
<accession>A0A5B0N759</accession>
<keyword evidence="2" id="KW-1185">Reference proteome</keyword>
<evidence type="ECO:0000313" key="1">
    <source>
        <dbReference type="EMBL" id="KAA1084284.1"/>
    </source>
</evidence>
<reference evidence="1 2" key="1">
    <citation type="submission" date="2019-05" db="EMBL/GenBank/DDBJ databases">
        <title>Emergence of the Ug99 lineage of the wheat stem rust pathogen through somatic hybridization.</title>
        <authorList>
            <person name="Li F."/>
            <person name="Upadhyaya N.M."/>
            <person name="Sperschneider J."/>
            <person name="Matny O."/>
            <person name="Nguyen-Phuc H."/>
            <person name="Mago R."/>
            <person name="Raley C."/>
            <person name="Miller M.E."/>
            <person name="Silverstein K.A.T."/>
            <person name="Henningsen E."/>
            <person name="Hirsch C.D."/>
            <person name="Visser B."/>
            <person name="Pretorius Z.A."/>
            <person name="Steffenson B.J."/>
            <person name="Schwessinger B."/>
            <person name="Dodds P.N."/>
            <person name="Figueroa M."/>
        </authorList>
    </citation>
    <scope>NUCLEOTIDE SEQUENCE [LARGE SCALE GENOMIC DNA]</scope>
    <source>
        <strain evidence="1">21-0</strain>
    </source>
</reference>
<dbReference type="Proteomes" id="UP000324748">
    <property type="component" value="Unassembled WGS sequence"/>
</dbReference>
<evidence type="ECO:0000313" key="2">
    <source>
        <dbReference type="Proteomes" id="UP000324748"/>
    </source>
</evidence>
<name>A0A5B0N759_PUCGR</name>
<dbReference type="AlphaFoldDB" id="A0A5B0N759"/>
<organism evidence="1 2">
    <name type="scientific">Puccinia graminis f. sp. tritici</name>
    <dbReference type="NCBI Taxonomy" id="56615"/>
    <lineage>
        <taxon>Eukaryota</taxon>
        <taxon>Fungi</taxon>
        <taxon>Dikarya</taxon>
        <taxon>Basidiomycota</taxon>
        <taxon>Pucciniomycotina</taxon>
        <taxon>Pucciniomycetes</taxon>
        <taxon>Pucciniales</taxon>
        <taxon>Pucciniaceae</taxon>
        <taxon>Puccinia</taxon>
    </lineage>
</organism>